<dbReference type="GeneID" id="56683779"/>
<gene>
    <name evidence="1" type="ORF">BAZ09_004795</name>
</gene>
<proteinExistence type="predicted"/>
<accession>A0ABM6MRA5</accession>
<organism evidence="1 2">
    <name type="scientific">Elizabethkingia anophelis R26</name>
    <dbReference type="NCBI Taxonomy" id="1246994"/>
    <lineage>
        <taxon>Bacteria</taxon>
        <taxon>Pseudomonadati</taxon>
        <taxon>Bacteroidota</taxon>
        <taxon>Flavobacteriia</taxon>
        <taxon>Flavobacteriales</taxon>
        <taxon>Weeksellaceae</taxon>
        <taxon>Elizabethkingia</taxon>
    </lineage>
</organism>
<name>A0ABM6MRA5_9FLAO</name>
<reference evidence="1 2" key="1">
    <citation type="submission" date="2017-09" db="EMBL/GenBank/DDBJ databases">
        <title>Complete circularized genomes of four mosquito-derived Elizabethkingia anophelis isolates.</title>
        <authorList>
            <person name="Nicholson A.C."/>
            <person name="Xu J."/>
        </authorList>
    </citation>
    <scope>NUCLEOTIDE SEQUENCE [LARGE SCALE GENOMIC DNA]</scope>
    <source>
        <strain evidence="1 2">R26</strain>
    </source>
</reference>
<evidence type="ECO:0000313" key="2">
    <source>
        <dbReference type="Proteomes" id="UP000190057"/>
    </source>
</evidence>
<evidence type="ECO:0000313" key="1">
    <source>
        <dbReference type="EMBL" id="ATC35570.1"/>
    </source>
</evidence>
<dbReference type="Proteomes" id="UP000190057">
    <property type="component" value="Chromosome"/>
</dbReference>
<dbReference type="RefSeq" id="WP_009090449.1">
    <property type="nucleotide sequence ID" value="NZ_ANIW01000063.1"/>
</dbReference>
<sequence length="110" mass="12697">MMIEQLKNLHGYVFQNLIPLINECYLQEKCKLADFGIGKIGFDFSQHNNFVSLAIYYDASIDVFLINYKAENSIVNDLELQICIDEKEILPIIVLQLKEEAIKDLAENKI</sequence>
<protein>
    <submittedName>
        <fullName evidence="1">Uncharacterized protein</fullName>
    </submittedName>
</protein>
<keyword evidence="2" id="KW-1185">Reference proteome</keyword>
<dbReference type="EMBL" id="CP023401">
    <property type="protein sequence ID" value="ATC35570.1"/>
    <property type="molecule type" value="Genomic_DNA"/>
</dbReference>